<proteinExistence type="predicted"/>
<dbReference type="Proteomes" id="UP001159427">
    <property type="component" value="Unassembled WGS sequence"/>
</dbReference>
<comment type="caution">
    <text evidence="2">The sequence shown here is derived from an EMBL/GenBank/DDBJ whole genome shotgun (WGS) entry which is preliminary data.</text>
</comment>
<dbReference type="InterPro" id="IPR010998">
    <property type="entry name" value="Integrase_recombinase_N"/>
</dbReference>
<keyword evidence="3" id="KW-1185">Reference proteome</keyword>
<sequence>MVEVLRPAVPSASSLCVSYSNVGTSLGLGPAACSLDQKCQFYLSNGLAPSTRQVYFCTLDGYVSSNGSLLPTSEQTLLCFCCHLADRLHHSSIKVYLSSIRSLHIDQGFPDPLVNCLQFQRLLRGIRRHLGSSLPQRQPVAADLMRIIQRSLDAHNSEHIMLWAACCLGFFGFLWAGEFTVNCAFDPSIHLTEVNPSSLRVHIKSSKTDPFRQGCFIYLGRGLAPLCPISAILAYLHW</sequence>
<evidence type="ECO:0000256" key="1">
    <source>
        <dbReference type="ARBA" id="ARBA00023125"/>
    </source>
</evidence>
<gene>
    <name evidence="2" type="ORF">PEVE_00000899</name>
</gene>
<dbReference type="InterPro" id="IPR052925">
    <property type="entry name" value="Phage_Integrase-like_Recomb"/>
</dbReference>
<dbReference type="PANTHER" id="PTHR34605:SF3">
    <property type="entry name" value="P CELL-TYPE AGGLUTINATION PROTEIN MAP4-LIKE-RELATED"/>
    <property type="match status" value="1"/>
</dbReference>
<organism evidence="2 3">
    <name type="scientific">Porites evermanni</name>
    <dbReference type="NCBI Taxonomy" id="104178"/>
    <lineage>
        <taxon>Eukaryota</taxon>
        <taxon>Metazoa</taxon>
        <taxon>Cnidaria</taxon>
        <taxon>Anthozoa</taxon>
        <taxon>Hexacorallia</taxon>
        <taxon>Scleractinia</taxon>
        <taxon>Fungiina</taxon>
        <taxon>Poritidae</taxon>
        <taxon>Porites</taxon>
    </lineage>
</organism>
<keyword evidence="1" id="KW-0238">DNA-binding</keyword>
<name>A0ABN8PXC4_9CNID</name>
<evidence type="ECO:0000313" key="2">
    <source>
        <dbReference type="EMBL" id="CAH3152813.1"/>
    </source>
</evidence>
<dbReference type="SUPFAM" id="SSF47823">
    <property type="entry name" value="lambda integrase-like, N-terminal domain"/>
    <property type="match status" value="1"/>
</dbReference>
<protein>
    <submittedName>
        <fullName evidence="2">Uncharacterized protein</fullName>
    </submittedName>
</protein>
<dbReference type="PANTHER" id="PTHR34605">
    <property type="entry name" value="PHAGE_INTEGRASE DOMAIN-CONTAINING PROTEIN"/>
    <property type="match status" value="1"/>
</dbReference>
<reference evidence="2 3" key="1">
    <citation type="submission" date="2022-05" db="EMBL/GenBank/DDBJ databases">
        <authorList>
            <consortium name="Genoscope - CEA"/>
            <person name="William W."/>
        </authorList>
    </citation>
    <scope>NUCLEOTIDE SEQUENCE [LARGE SCALE GENOMIC DNA]</scope>
</reference>
<evidence type="ECO:0000313" key="3">
    <source>
        <dbReference type="Proteomes" id="UP001159427"/>
    </source>
</evidence>
<dbReference type="EMBL" id="CALNXI010001043">
    <property type="protein sequence ID" value="CAH3152813.1"/>
    <property type="molecule type" value="Genomic_DNA"/>
</dbReference>
<accession>A0ABN8PXC4</accession>
<dbReference type="Gene3D" id="1.10.150.130">
    <property type="match status" value="1"/>
</dbReference>